<name>A0A382I4S4_9ZZZZ</name>
<sequence>VPYVSDTFFDKYVHSSLIYNEFFNATDLHTSLVRHFQYKLEHLLRMEDRSSMAFSIEARVPYLDYRLVEYVLGATDDIKIISGTSKYLQKLAVGKYTVPEILDRKDKIGFGTPLDEWMSDDGWQAFTAENDRYVQDVMPGVLHEHHHLPMTGNHRWKVNQLAEWYRITFN</sequence>
<evidence type="ECO:0000259" key="1">
    <source>
        <dbReference type="Pfam" id="PF00733"/>
    </source>
</evidence>
<proteinExistence type="predicted"/>
<organism evidence="2">
    <name type="scientific">marine metagenome</name>
    <dbReference type="NCBI Taxonomy" id="408172"/>
    <lineage>
        <taxon>unclassified sequences</taxon>
        <taxon>metagenomes</taxon>
        <taxon>ecological metagenomes</taxon>
    </lineage>
</organism>
<dbReference type="Pfam" id="PF00733">
    <property type="entry name" value="Asn_synthase"/>
    <property type="match status" value="1"/>
</dbReference>
<dbReference type="GO" id="GO:0004066">
    <property type="term" value="F:asparagine synthase (glutamine-hydrolyzing) activity"/>
    <property type="evidence" value="ECO:0007669"/>
    <property type="project" value="InterPro"/>
</dbReference>
<dbReference type="InterPro" id="IPR001962">
    <property type="entry name" value="Asn_synthase"/>
</dbReference>
<feature type="domain" description="Asparagine synthetase" evidence="1">
    <location>
        <begin position="24"/>
        <end position="130"/>
    </location>
</feature>
<dbReference type="EMBL" id="UINC01065098">
    <property type="protein sequence ID" value="SVB94395.1"/>
    <property type="molecule type" value="Genomic_DNA"/>
</dbReference>
<evidence type="ECO:0000313" key="2">
    <source>
        <dbReference type="EMBL" id="SVB94395.1"/>
    </source>
</evidence>
<accession>A0A382I4S4</accession>
<dbReference type="InterPro" id="IPR051786">
    <property type="entry name" value="ASN_synthetase/amidase"/>
</dbReference>
<feature type="non-terminal residue" evidence="2">
    <location>
        <position position="1"/>
    </location>
</feature>
<protein>
    <recommendedName>
        <fullName evidence="1">Asparagine synthetase domain-containing protein</fullName>
    </recommendedName>
</protein>
<dbReference type="AlphaFoldDB" id="A0A382I4S4"/>
<dbReference type="PANTHER" id="PTHR43284:SF1">
    <property type="entry name" value="ASPARAGINE SYNTHETASE"/>
    <property type="match status" value="1"/>
</dbReference>
<gene>
    <name evidence="2" type="ORF">METZ01_LOCUS247249</name>
</gene>
<dbReference type="Gene3D" id="3.40.50.620">
    <property type="entry name" value="HUPs"/>
    <property type="match status" value="1"/>
</dbReference>
<dbReference type="GO" id="GO:0006529">
    <property type="term" value="P:asparagine biosynthetic process"/>
    <property type="evidence" value="ECO:0007669"/>
    <property type="project" value="InterPro"/>
</dbReference>
<dbReference type="InterPro" id="IPR014729">
    <property type="entry name" value="Rossmann-like_a/b/a_fold"/>
</dbReference>
<dbReference type="GO" id="GO:0005829">
    <property type="term" value="C:cytosol"/>
    <property type="evidence" value="ECO:0007669"/>
    <property type="project" value="TreeGrafter"/>
</dbReference>
<dbReference type="SUPFAM" id="SSF52402">
    <property type="entry name" value="Adenine nucleotide alpha hydrolases-like"/>
    <property type="match status" value="1"/>
</dbReference>
<reference evidence="2" key="1">
    <citation type="submission" date="2018-05" db="EMBL/GenBank/DDBJ databases">
        <authorList>
            <person name="Lanie J.A."/>
            <person name="Ng W.-L."/>
            <person name="Kazmierczak K.M."/>
            <person name="Andrzejewski T.M."/>
            <person name="Davidsen T.M."/>
            <person name="Wayne K.J."/>
            <person name="Tettelin H."/>
            <person name="Glass J.I."/>
            <person name="Rusch D."/>
            <person name="Podicherti R."/>
            <person name="Tsui H.-C.T."/>
            <person name="Winkler M.E."/>
        </authorList>
    </citation>
    <scope>NUCLEOTIDE SEQUENCE</scope>
</reference>
<dbReference type="PANTHER" id="PTHR43284">
    <property type="entry name" value="ASPARAGINE SYNTHETASE (GLUTAMINE-HYDROLYZING)"/>
    <property type="match status" value="1"/>
</dbReference>